<dbReference type="InterPro" id="IPR003488">
    <property type="entry name" value="DprA"/>
</dbReference>
<dbReference type="Pfam" id="PF02481">
    <property type="entry name" value="DNA_processg_A"/>
    <property type="match status" value="1"/>
</dbReference>
<dbReference type="PANTHER" id="PTHR43022">
    <property type="entry name" value="PROTEIN SMF"/>
    <property type="match status" value="1"/>
</dbReference>
<accession>W9EEN0</accession>
<dbReference type="GO" id="GO:0009294">
    <property type="term" value="P:DNA-mediated transformation"/>
    <property type="evidence" value="ECO:0007669"/>
    <property type="project" value="InterPro"/>
</dbReference>
<dbReference type="AlphaFoldDB" id="W9EEN0"/>
<dbReference type="PATRIC" id="fig|1221538.3.peg.487"/>
<evidence type="ECO:0000313" key="4">
    <source>
        <dbReference type="Proteomes" id="UP000019474"/>
    </source>
</evidence>
<gene>
    <name evidence="3" type="ORF">B808_484</name>
</gene>
<dbReference type="OrthoDB" id="9785707at2"/>
<dbReference type="SUPFAM" id="SSF102405">
    <property type="entry name" value="MCP/YpsA-like"/>
    <property type="match status" value="1"/>
</dbReference>
<protein>
    <submittedName>
        <fullName evidence="3">Rossmann fold nucleotide-binding protein Smf possibly involved in DNA uptake</fullName>
    </submittedName>
</protein>
<feature type="domain" description="Smf/DprA SLOG" evidence="2">
    <location>
        <begin position="83"/>
        <end position="288"/>
    </location>
</feature>
<evidence type="ECO:0000256" key="1">
    <source>
        <dbReference type="ARBA" id="ARBA00006525"/>
    </source>
</evidence>
<keyword evidence="4" id="KW-1185">Reference proteome</keyword>
<comment type="caution">
    <text evidence="3">The sequence shown here is derived from an EMBL/GenBank/DDBJ whole genome shotgun (WGS) entry which is preliminary data.</text>
</comment>
<organism evidence="3 4">
    <name type="scientific">Fructilactobacillus florum 8D</name>
    <dbReference type="NCBI Taxonomy" id="1221538"/>
    <lineage>
        <taxon>Bacteria</taxon>
        <taxon>Bacillati</taxon>
        <taxon>Bacillota</taxon>
        <taxon>Bacilli</taxon>
        <taxon>Lactobacillales</taxon>
        <taxon>Lactobacillaceae</taxon>
        <taxon>Fructilactobacillus</taxon>
    </lineage>
</organism>
<evidence type="ECO:0000313" key="3">
    <source>
        <dbReference type="EMBL" id="ETO40583.1"/>
    </source>
</evidence>
<sequence>MLIRDEILLRIKLCPGIGLRGEQLTLAWLQTAESATFSTWDLVLEHIIKILQAARLKSERFQTAFFATKTIKEWEEQRLQGWISILSPKYPAQLREIYQPPIILFYQGKLDLLKKAPCLGIVGARNCSNYAVAAMKKTLDHRVTSQYVIVSGLAAGVDTLGHQLALAFRGQTIAVLGTGLNRFYPAANQSLQQQLASNQLVISEYGRGQGPLPFHFVERNRIIAGLCQKLLVVEARQKSGSLITASLALQNGRDVLAIPGAITNHASVGCNELIAAGAQPCLTTADLLGRVVI</sequence>
<comment type="similarity">
    <text evidence="1">Belongs to the DprA/Smf family.</text>
</comment>
<dbReference type="Proteomes" id="UP000019474">
    <property type="component" value="Unassembled WGS sequence"/>
</dbReference>
<dbReference type="NCBIfam" id="TIGR00732">
    <property type="entry name" value="dprA"/>
    <property type="match status" value="1"/>
</dbReference>
<dbReference type="InterPro" id="IPR057666">
    <property type="entry name" value="DrpA_SLOG"/>
</dbReference>
<name>W9EEN0_9LACO</name>
<dbReference type="RefSeq" id="WP_009166273.1">
    <property type="nucleotide sequence ID" value="NZ_ALXG01000022.1"/>
</dbReference>
<dbReference type="Gene3D" id="3.40.50.450">
    <property type="match status" value="1"/>
</dbReference>
<evidence type="ECO:0000259" key="2">
    <source>
        <dbReference type="Pfam" id="PF02481"/>
    </source>
</evidence>
<proteinExistence type="inferred from homology"/>
<dbReference type="PANTHER" id="PTHR43022:SF1">
    <property type="entry name" value="PROTEIN SMF"/>
    <property type="match status" value="1"/>
</dbReference>
<reference evidence="3 4" key="1">
    <citation type="submission" date="2012-08" db="EMBL/GenBank/DDBJ databases">
        <title>Genome sequencing of Lactobacillus florum 8D.</title>
        <authorList>
            <person name="Kim E.B."/>
            <person name="Marco M.L."/>
        </authorList>
    </citation>
    <scope>NUCLEOTIDE SEQUENCE [LARGE SCALE GENOMIC DNA]</scope>
    <source>
        <strain evidence="3 4">8D</strain>
    </source>
</reference>
<dbReference type="EMBL" id="ALXG01000022">
    <property type="protein sequence ID" value="ETO40583.1"/>
    <property type="molecule type" value="Genomic_DNA"/>
</dbReference>